<proteinExistence type="predicted"/>
<dbReference type="PANTHER" id="PTHR33925">
    <property type="entry name" value="PLASTID DIVISION PROTEIN CDP1, CHLOROPLASTIC-RELATED"/>
    <property type="match status" value="1"/>
</dbReference>
<feature type="domain" description="Plastid division protein CDP1-like 1st alpha solenoid" evidence="3">
    <location>
        <begin position="161"/>
        <end position="312"/>
    </location>
</feature>
<protein>
    <submittedName>
        <fullName evidence="4">Plastid division protein CDP1</fullName>
    </submittedName>
</protein>
<dbReference type="OrthoDB" id="1708707at2759"/>
<evidence type="ECO:0000313" key="5">
    <source>
        <dbReference type="Proteomes" id="UP000623129"/>
    </source>
</evidence>
<dbReference type="Proteomes" id="UP000623129">
    <property type="component" value="Unassembled WGS sequence"/>
</dbReference>
<dbReference type="PANTHER" id="PTHR33925:SF2">
    <property type="entry name" value="PLASTID DIVISION PROTEIN CDP1, CHLOROPLASTIC"/>
    <property type="match status" value="1"/>
</dbReference>
<dbReference type="EMBL" id="SWLB01000008">
    <property type="protein sequence ID" value="KAF3335366.1"/>
    <property type="molecule type" value="Genomic_DNA"/>
</dbReference>
<gene>
    <name evidence="4" type="ORF">FCM35_KLT19873</name>
</gene>
<name>A0A833VDZ8_9POAL</name>
<evidence type="ECO:0000259" key="2">
    <source>
        <dbReference type="Pfam" id="PF23468"/>
    </source>
</evidence>
<accession>A0A833VDZ8</accession>
<dbReference type="InterPro" id="IPR025344">
    <property type="entry name" value="CDP1-like_IMS"/>
</dbReference>
<sequence length="793" mass="87928">MLLAHIVIGSSPTRCCCFSNGSTGEKRRTHTQADVVSRVGKGRGNLHFEGKLGNNCKNVAGLALSKVNGVASTVENGQLATSTVEIPVTCYQILGVSEKAEKDEIVKTVMELKNSEIEEGYTADLPTARQDLLMDVRDKLLFEPEYAGNKKENIQPRTLCIPWAWLPASLCILQEVGEAKLVLDIGHAALQWRDSKPYIHDIVLSMALSECSIAKIGFERKKVSEAFEALAQAQHLLRGKSSLVKIPLLRQAIDSYIEESLEEFAPACTLELLALTPTSDKSERRRGAMGALRELLRQGLDADPSCQVQDWPYFLRQALSRLTANEIVELLYWDTLALTRKNRKSLESQTQRTVIDFDCFYLVMLAHIALGFSTRRADMISKGKTICECLVSCEGIDLKFEGSLCSFLLGQESASVTFEKLQQLNTNGSSTNPKSFQPDKFKADKGKESINHSLELWLKDSVLSLFPDTRDCSLSLANYFGGPRRILNNTPNLGAVKVASSPFNPLSENRTSEKASLHPISIKHLGEAVKQLAPASLEKSSASVAPSPTLVKRNPELQQMGDWLGAVQKLAYSTLLGCVIFAGFKILGGQFGRAKLTKFPIKHQHGNFTTSVSVTSPSSISSNVWNRLGKVAAILSIKSNQSRQNFGTDGKFEDLLMCRKREMAVEEAEELIKLWQDIKAEALGPRHQISPLPSVLDESMLEKWKEIAIQAKEESIYWRIVLVRASVLHAEITSGEGPETAEIEALIEEAAELIDESEPDKPSYYSTYKVRYMLKRQADRSWRICLGTVEDLE</sequence>
<keyword evidence="5" id="KW-1185">Reference proteome</keyword>
<comment type="caution">
    <text evidence="4">The sequence shown here is derived from an EMBL/GenBank/DDBJ whole genome shotgun (WGS) entry which is preliminary data.</text>
</comment>
<evidence type="ECO:0000313" key="4">
    <source>
        <dbReference type="EMBL" id="KAF3335366.1"/>
    </source>
</evidence>
<dbReference type="InterPro" id="IPR057137">
    <property type="entry name" value="CDP1-like_a_solenoid_2"/>
</dbReference>
<dbReference type="Pfam" id="PF13355">
    <property type="entry name" value="ARC6-like_IMS"/>
    <property type="match status" value="1"/>
</dbReference>
<dbReference type="InterPro" id="IPR044685">
    <property type="entry name" value="CPD1-like"/>
</dbReference>
<dbReference type="Pfam" id="PF23468">
    <property type="entry name" value="ARC6"/>
    <property type="match status" value="1"/>
</dbReference>
<evidence type="ECO:0000259" key="1">
    <source>
        <dbReference type="Pfam" id="PF13355"/>
    </source>
</evidence>
<dbReference type="AlphaFoldDB" id="A0A833VDZ8"/>
<evidence type="ECO:0000259" key="3">
    <source>
        <dbReference type="Pfam" id="PF25515"/>
    </source>
</evidence>
<reference evidence="4" key="1">
    <citation type="submission" date="2020-01" db="EMBL/GenBank/DDBJ databases">
        <title>Genome sequence of Kobresia littledalei, the first chromosome-level genome in the family Cyperaceae.</title>
        <authorList>
            <person name="Qu G."/>
        </authorList>
    </citation>
    <scope>NUCLEOTIDE SEQUENCE</scope>
    <source>
        <strain evidence="4">C.B.Clarke</strain>
        <tissue evidence="4">Leaf</tissue>
    </source>
</reference>
<organism evidence="4 5">
    <name type="scientific">Carex littledalei</name>
    <dbReference type="NCBI Taxonomy" id="544730"/>
    <lineage>
        <taxon>Eukaryota</taxon>
        <taxon>Viridiplantae</taxon>
        <taxon>Streptophyta</taxon>
        <taxon>Embryophyta</taxon>
        <taxon>Tracheophyta</taxon>
        <taxon>Spermatophyta</taxon>
        <taxon>Magnoliopsida</taxon>
        <taxon>Liliopsida</taxon>
        <taxon>Poales</taxon>
        <taxon>Cyperaceae</taxon>
        <taxon>Cyperoideae</taxon>
        <taxon>Cariceae</taxon>
        <taxon>Carex</taxon>
        <taxon>Carex subgen. Euthyceras</taxon>
    </lineage>
</organism>
<feature type="domain" description="Plastid division protein CDP1-like IMS" evidence="1">
    <location>
        <begin position="668"/>
        <end position="785"/>
    </location>
</feature>
<dbReference type="InterPro" id="IPR058032">
    <property type="entry name" value="CDP1-like_a_solenoid_1"/>
</dbReference>
<dbReference type="GO" id="GO:0009706">
    <property type="term" value="C:chloroplast inner membrane"/>
    <property type="evidence" value="ECO:0007669"/>
    <property type="project" value="TreeGrafter"/>
</dbReference>
<feature type="domain" description="Plastid division protein CDP1-like 2nd alpha solenoid" evidence="2">
    <location>
        <begin position="359"/>
        <end position="483"/>
    </location>
</feature>
<dbReference type="GO" id="GO:0010020">
    <property type="term" value="P:chloroplast fission"/>
    <property type="evidence" value="ECO:0007669"/>
    <property type="project" value="TreeGrafter"/>
</dbReference>
<dbReference type="Pfam" id="PF25515">
    <property type="entry name" value="Arm_PDR"/>
    <property type="match status" value="1"/>
</dbReference>